<dbReference type="SUPFAM" id="SSF88723">
    <property type="entry name" value="PIN domain-like"/>
    <property type="match status" value="1"/>
</dbReference>
<gene>
    <name evidence="6" type="ORF">FM068_04395</name>
</gene>
<name>A0A6L8Q3F6_9ACTN</name>
<dbReference type="AlphaFoldDB" id="A0A6L8Q3F6"/>
<dbReference type="GO" id="GO:0016787">
    <property type="term" value="F:hydrolase activity"/>
    <property type="evidence" value="ECO:0007669"/>
    <property type="project" value="UniProtKB-KW"/>
</dbReference>
<dbReference type="GO" id="GO:0046872">
    <property type="term" value="F:metal ion binding"/>
    <property type="evidence" value="ECO:0007669"/>
    <property type="project" value="UniProtKB-KW"/>
</dbReference>
<feature type="domain" description="PIN" evidence="5">
    <location>
        <begin position="3"/>
        <end position="115"/>
    </location>
</feature>
<dbReference type="GO" id="GO:0004518">
    <property type="term" value="F:nuclease activity"/>
    <property type="evidence" value="ECO:0007669"/>
    <property type="project" value="UniProtKB-KW"/>
</dbReference>
<dbReference type="EMBL" id="VJNE01000006">
    <property type="protein sequence ID" value="MZG27828.1"/>
    <property type="molecule type" value="Genomic_DNA"/>
</dbReference>
<protein>
    <submittedName>
        <fullName evidence="6">PIN domain-containing protein</fullName>
    </submittedName>
</protein>
<organism evidence="6 7">
    <name type="scientific">Adlercreutzia equolifaciens</name>
    <dbReference type="NCBI Taxonomy" id="446660"/>
    <lineage>
        <taxon>Bacteria</taxon>
        <taxon>Bacillati</taxon>
        <taxon>Actinomycetota</taxon>
        <taxon>Coriobacteriia</taxon>
        <taxon>Eggerthellales</taxon>
        <taxon>Eggerthellaceae</taxon>
        <taxon>Adlercreutzia</taxon>
    </lineage>
</organism>
<dbReference type="Proteomes" id="UP000472380">
    <property type="component" value="Unassembled WGS sequence"/>
</dbReference>
<keyword evidence="3" id="KW-0378">Hydrolase</keyword>
<accession>A0A6L8Q3F6</accession>
<dbReference type="Gene3D" id="3.40.50.1010">
    <property type="entry name" value="5'-nuclease"/>
    <property type="match status" value="1"/>
</dbReference>
<evidence type="ECO:0000313" key="7">
    <source>
        <dbReference type="Proteomes" id="UP000472380"/>
    </source>
</evidence>
<evidence type="ECO:0000259" key="5">
    <source>
        <dbReference type="Pfam" id="PF13470"/>
    </source>
</evidence>
<dbReference type="InterPro" id="IPR029060">
    <property type="entry name" value="PIN-like_dom_sf"/>
</dbReference>
<evidence type="ECO:0000256" key="2">
    <source>
        <dbReference type="ARBA" id="ARBA00022723"/>
    </source>
</evidence>
<evidence type="ECO:0000256" key="3">
    <source>
        <dbReference type="ARBA" id="ARBA00022801"/>
    </source>
</evidence>
<keyword evidence="1" id="KW-0540">Nuclease</keyword>
<comment type="caution">
    <text evidence="6">The sequence shown here is derived from an EMBL/GenBank/DDBJ whole genome shotgun (WGS) entry which is preliminary data.</text>
</comment>
<reference evidence="6 7" key="1">
    <citation type="submission" date="2019-07" db="EMBL/GenBank/DDBJ databases">
        <title>Draft genome sequence of Adlercreutzia equolifaciens IPLA 37004, a human intestinal strain that does not produces equol from daidzein.</title>
        <authorList>
            <person name="Vazquez L."/>
            <person name="Florez A.B."/>
            <person name="Mayo B."/>
        </authorList>
    </citation>
    <scope>NUCLEOTIDE SEQUENCE [LARGE SCALE GENOMIC DNA]</scope>
    <source>
        <strain evidence="6 7">IPLA 37004</strain>
    </source>
</reference>
<keyword evidence="2" id="KW-0479">Metal-binding</keyword>
<evidence type="ECO:0000313" key="6">
    <source>
        <dbReference type="EMBL" id="MZG27828.1"/>
    </source>
</evidence>
<dbReference type="InterPro" id="IPR002716">
    <property type="entry name" value="PIN_dom"/>
</dbReference>
<dbReference type="Pfam" id="PF13470">
    <property type="entry name" value="PIN_3"/>
    <property type="match status" value="1"/>
</dbReference>
<evidence type="ECO:0000256" key="1">
    <source>
        <dbReference type="ARBA" id="ARBA00022722"/>
    </source>
</evidence>
<evidence type="ECO:0000256" key="4">
    <source>
        <dbReference type="ARBA" id="ARBA00022842"/>
    </source>
</evidence>
<proteinExistence type="predicted"/>
<sequence>MVKVLFDTNVWLDIILSREGFWEASCAALYDCIDEDDDLCVVATSLKDVFFLVERLKSADAAYESVERMLELARPIAVDEAVCRRALPLERPDYEDGLIAAAAEIEQIECIVTRDDGAFRDLGIRRMSPLEFIKERGTEVVAL</sequence>
<keyword evidence="4" id="KW-0460">Magnesium</keyword>